<feature type="compositionally biased region" description="Polar residues" evidence="1">
    <location>
        <begin position="67"/>
        <end position="91"/>
    </location>
</feature>
<dbReference type="Proteomes" id="UP001050691">
    <property type="component" value="Unassembled WGS sequence"/>
</dbReference>
<proteinExistence type="predicted"/>
<protein>
    <submittedName>
        <fullName evidence="2">Uncharacterized protein</fullName>
    </submittedName>
</protein>
<dbReference type="AlphaFoldDB" id="A0AAV5ANW6"/>
<dbReference type="EMBL" id="BPWL01000009">
    <property type="protein sequence ID" value="GJJ14364.1"/>
    <property type="molecule type" value="Genomic_DNA"/>
</dbReference>
<accession>A0AAV5ANW6</accession>
<keyword evidence="3" id="KW-1185">Reference proteome</keyword>
<name>A0AAV5ANW6_9AGAM</name>
<feature type="region of interest" description="Disordered" evidence="1">
    <location>
        <begin position="60"/>
        <end position="109"/>
    </location>
</feature>
<gene>
    <name evidence="2" type="ORF">Clacol_008628</name>
</gene>
<evidence type="ECO:0000256" key="1">
    <source>
        <dbReference type="SAM" id="MobiDB-lite"/>
    </source>
</evidence>
<organism evidence="2 3">
    <name type="scientific">Clathrus columnatus</name>
    <dbReference type="NCBI Taxonomy" id="1419009"/>
    <lineage>
        <taxon>Eukaryota</taxon>
        <taxon>Fungi</taxon>
        <taxon>Dikarya</taxon>
        <taxon>Basidiomycota</taxon>
        <taxon>Agaricomycotina</taxon>
        <taxon>Agaricomycetes</taxon>
        <taxon>Phallomycetidae</taxon>
        <taxon>Phallales</taxon>
        <taxon>Clathraceae</taxon>
        <taxon>Clathrus</taxon>
    </lineage>
</organism>
<evidence type="ECO:0000313" key="3">
    <source>
        <dbReference type="Proteomes" id="UP001050691"/>
    </source>
</evidence>
<sequence>MSRNASPSSFQLVEFLQLGNNRVWLGPVTGTEFFAPRGQNPAAVEYSAPLQQQGYAAQGYPTGPVPQMQQQYTGGTIPQQYTDGPSPQQAPMSYPPNNGYHPSAPQVQA</sequence>
<evidence type="ECO:0000313" key="2">
    <source>
        <dbReference type="EMBL" id="GJJ14364.1"/>
    </source>
</evidence>
<comment type="caution">
    <text evidence="2">The sequence shown here is derived from an EMBL/GenBank/DDBJ whole genome shotgun (WGS) entry which is preliminary data.</text>
</comment>
<reference evidence="2" key="1">
    <citation type="submission" date="2021-10" db="EMBL/GenBank/DDBJ databases">
        <title>De novo Genome Assembly of Clathrus columnatus (Basidiomycota, Fungi) Using Illumina and Nanopore Sequence Data.</title>
        <authorList>
            <person name="Ogiso-Tanaka E."/>
            <person name="Itagaki H."/>
            <person name="Hosoya T."/>
            <person name="Hosaka K."/>
        </authorList>
    </citation>
    <scope>NUCLEOTIDE SEQUENCE</scope>
    <source>
        <strain evidence="2">MO-923</strain>
    </source>
</reference>